<dbReference type="AlphaFoldDB" id="A0A0V9UIU7"/>
<keyword evidence="1" id="KW-1133">Transmembrane helix</keyword>
<dbReference type="Pfam" id="PF04341">
    <property type="entry name" value="DUF485"/>
    <property type="match status" value="1"/>
</dbReference>
<dbReference type="EMBL" id="AZXY01000007">
    <property type="protein sequence ID" value="KSZ57913.1"/>
    <property type="molecule type" value="Genomic_DNA"/>
</dbReference>
<feature type="transmembrane region" description="Helical" evidence="1">
    <location>
        <begin position="41"/>
        <end position="60"/>
    </location>
</feature>
<evidence type="ECO:0008006" key="4">
    <source>
        <dbReference type="Google" id="ProtNLM"/>
    </source>
</evidence>
<reference evidence="3" key="1">
    <citation type="submission" date="2015-01" db="EMBL/GenBank/DDBJ databases">
        <title>Draft genome sequence of Rhodococcus pyridinivorans strain KG-16, a hydrocarbon-degrading bacterium.</title>
        <authorList>
            <person name="Aggarwal R.K."/>
            <person name="Dawar C."/>
        </authorList>
    </citation>
    <scope>NUCLEOTIDE SEQUENCE [LARGE SCALE GENOMIC DNA]</scope>
    <source>
        <strain evidence="3">KG-16</strain>
    </source>
</reference>
<dbReference type="RefSeq" id="WP_060652599.1">
    <property type="nucleotide sequence ID" value="NZ_AZXY01000007.1"/>
</dbReference>
<keyword evidence="1" id="KW-0812">Transmembrane</keyword>
<evidence type="ECO:0000313" key="3">
    <source>
        <dbReference type="Proteomes" id="UP000053060"/>
    </source>
</evidence>
<evidence type="ECO:0000313" key="2">
    <source>
        <dbReference type="EMBL" id="KSZ57913.1"/>
    </source>
</evidence>
<organism evidence="2 3">
    <name type="scientific">Rhodococcus pyridinivorans KG-16</name>
    <dbReference type="NCBI Taxonomy" id="1441730"/>
    <lineage>
        <taxon>Bacteria</taxon>
        <taxon>Bacillati</taxon>
        <taxon>Actinomycetota</taxon>
        <taxon>Actinomycetes</taxon>
        <taxon>Mycobacteriales</taxon>
        <taxon>Nocardiaceae</taxon>
        <taxon>Rhodococcus</taxon>
    </lineage>
</organism>
<reference evidence="2 3" key="2">
    <citation type="journal article" date="2016" name="Genome Announc.">
        <title>Draft Genome Sequence of a Versatile Hydrocarbon-Degrading Bacterium, Rhodococcus pyridinivorans Strain KG-16, Collected from Oil Fields in India.</title>
        <authorList>
            <person name="Aggarwal R.K."/>
            <person name="Dawar C."/>
            <person name="Phanindranath R."/>
            <person name="Mutnuri L."/>
            <person name="Dayal A.M."/>
        </authorList>
    </citation>
    <scope>NUCLEOTIDE SEQUENCE [LARGE SCALE GENOMIC DNA]</scope>
    <source>
        <strain evidence="2 3">KG-16</strain>
    </source>
</reference>
<gene>
    <name evidence="2" type="ORF">Z045_15220</name>
</gene>
<dbReference type="InterPro" id="IPR007436">
    <property type="entry name" value="DUF485"/>
</dbReference>
<accession>A0A0V9UIU7</accession>
<dbReference type="PATRIC" id="fig|1441730.3.peg.3166"/>
<sequence>MTDTVNSAVPASSTDEFVWTRMLHLPEIAELRRRRARVTNTLGGITVVLFTSFLVAFIGFPDQLGTTDVLGIPLSLWVVFSQFAGTWVLVWAYFRLSRTYIGPAVDDAVAAVERNRPASEEVAS</sequence>
<dbReference type="GeneID" id="86868261"/>
<dbReference type="Proteomes" id="UP000053060">
    <property type="component" value="Unassembled WGS sequence"/>
</dbReference>
<evidence type="ECO:0000256" key="1">
    <source>
        <dbReference type="SAM" id="Phobius"/>
    </source>
</evidence>
<name>A0A0V9UIU7_9NOCA</name>
<feature type="transmembrane region" description="Helical" evidence="1">
    <location>
        <begin position="72"/>
        <end position="94"/>
    </location>
</feature>
<protein>
    <recommendedName>
        <fullName evidence="4">DUF485 domain-containing protein</fullName>
    </recommendedName>
</protein>
<keyword evidence="1" id="KW-0472">Membrane</keyword>
<proteinExistence type="predicted"/>
<comment type="caution">
    <text evidence="2">The sequence shown here is derived from an EMBL/GenBank/DDBJ whole genome shotgun (WGS) entry which is preliminary data.</text>
</comment>